<name>A0ABU5L6X6_9RICK</name>
<keyword evidence="2" id="KW-0812">Transmembrane</keyword>
<reference evidence="3 4" key="1">
    <citation type="submission" date="2023-02" db="EMBL/GenBank/DDBJ databases">
        <title>Host association and intracellularity evolved multiple times independently in the Rickettsiales.</title>
        <authorList>
            <person name="Castelli M."/>
            <person name="Nardi T."/>
            <person name="Gammuto L."/>
            <person name="Bellinzona G."/>
            <person name="Sabaneyeva E."/>
            <person name="Potekhin A."/>
            <person name="Serra V."/>
            <person name="Petroni G."/>
            <person name="Sassera D."/>
        </authorList>
    </citation>
    <scope>NUCLEOTIDE SEQUENCE [LARGE SCALE GENOMIC DNA]</scope>
    <source>
        <strain evidence="3 4">BOD18</strain>
    </source>
</reference>
<keyword evidence="2" id="KW-0472">Membrane</keyword>
<comment type="subcellular location">
    <subcellularLocation>
        <location evidence="2">Cell membrane</location>
        <topology evidence="2">Multi-pass membrane protein</topology>
    </subcellularLocation>
</comment>
<dbReference type="Pfam" id="PF00499">
    <property type="entry name" value="Oxidored_q3"/>
    <property type="match status" value="1"/>
</dbReference>
<keyword evidence="4" id="KW-1185">Reference proteome</keyword>
<sequence length="196" mass="21870">MSEFIFWSFSTLMILSAFFVVVLRGGVRSVILLILCFASAASILLMADVEYISMTLLIVYVGAIAVLFLFVIMMIGEAEVLSFRRLLGLIPLAVSVCLIIFAGIYIAKMYSPDFYPPASSVVTELNTRYIGSVLYTKYFIPFQLTGFLLLVAMIGAILLTSKYQRTSRKIQDCSAQVKRGRDVKLIKVDFNKGIEL</sequence>
<keyword evidence="2" id="KW-0520">NAD</keyword>
<dbReference type="InterPro" id="IPR042106">
    <property type="entry name" value="Nuo/plastoQ_OxRdtase_6_NuoJ"/>
</dbReference>
<dbReference type="RefSeq" id="WP_322497378.1">
    <property type="nucleotide sequence ID" value="NZ_JARGYT010000008.1"/>
</dbReference>
<keyword evidence="2" id="KW-0874">Quinone</keyword>
<feature type="transmembrane region" description="Helical" evidence="2">
    <location>
        <begin position="30"/>
        <end position="47"/>
    </location>
</feature>
<dbReference type="EMBL" id="JARGYT010000008">
    <property type="protein sequence ID" value="MDZ5761876.1"/>
    <property type="molecule type" value="Genomic_DNA"/>
</dbReference>
<proteinExistence type="inferred from homology"/>
<organism evidence="3 4">
    <name type="scientific">Candidatus Cyrtobacter comes</name>
    <dbReference type="NCBI Taxonomy" id="675776"/>
    <lineage>
        <taxon>Bacteria</taxon>
        <taxon>Pseudomonadati</taxon>
        <taxon>Pseudomonadota</taxon>
        <taxon>Alphaproteobacteria</taxon>
        <taxon>Rickettsiales</taxon>
        <taxon>Candidatus Midichloriaceae</taxon>
        <taxon>Candidatus Cyrtobacter</taxon>
    </lineage>
</organism>
<dbReference type="InterPro" id="IPR001457">
    <property type="entry name" value="NADH_UbQ/plastoQ_OxRdtase_su6"/>
</dbReference>
<dbReference type="Proteomes" id="UP001293791">
    <property type="component" value="Unassembled WGS sequence"/>
</dbReference>
<dbReference type="PANTHER" id="PTHR33269:SF17">
    <property type="entry name" value="NADH-UBIQUINONE OXIDOREDUCTASE CHAIN 6"/>
    <property type="match status" value="1"/>
</dbReference>
<feature type="transmembrane region" description="Helical" evidence="2">
    <location>
        <begin position="86"/>
        <end position="107"/>
    </location>
</feature>
<evidence type="ECO:0000256" key="1">
    <source>
        <dbReference type="ARBA" id="ARBA00005698"/>
    </source>
</evidence>
<dbReference type="NCBIfam" id="NF005164">
    <property type="entry name" value="PRK06638.1-4"/>
    <property type="match status" value="1"/>
</dbReference>
<keyword evidence="2" id="KW-1003">Cell membrane</keyword>
<feature type="transmembrane region" description="Helical" evidence="2">
    <location>
        <begin position="138"/>
        <end position="159"/>
    </location>
</feature>
<dbReference type="PANTHER" id="PTHR33269">
    <property type="entry name" value="NADH-UBIQUINONE OXIDOREDUCTASE CHAIN 6"/>
    <property type="match status" value="1"/>
</dbReference>
<dbReference type="Gene3D" id="1.20.120.1200">
    <property type="entry name" value="NADH-ubiquinone/plastoquinone oxidoreductase chain 6, subunit NuoJ"/>
    <property type="match status" value="1"/>
</dbReference>
<keyword evidence="2" id="KW-1133">Transmembrane helix</keyword>
<comment type="catalytic activity">
    <reaction evidence="2">
        <text>a quinone + NADH + 5 H(+)(in) = a quinol + NAD(+) + 4 H(+)(out)</text>
        <dbReference type="Rhea" id="RHEA:57888"/>
        <dbReference type="ChEBI" id="CHEBI:15378"/>
        <dbReference type="ChEBI" id="CHEBI:24646"/>
        <dbReference type="ChEBI" id="CHEBI:57540"/>
        <dbReference type="ChEBI" id="CHEBI:57945"/>
        <dbReference type="ChEBI" id="CHEBI:132124"/>
    </reaction>
</comment>
<comment type="function">
    <text evidence="2">NDH-1 shuttles electrons from NADH, via FMN and iron-sulfur (Fe-S) centers, to quinones in the respiratory chain. Couples the redox reaction to proton translocation (for every two electrons transferred, four hydrogen ions are translocated across the cytoplasmic membrane), and thus conserves the redox energy in a proton gradient.</text>
</comment>
<feature type="transmembrane region" description="Helical" evidence="2">
    <location>
        <begin position="6"/>
        <end position="23"/>
    </location>
</feature>
<evidence type="ECO:0000313" key="3">
    <source>
        <dbReference type="EMBL" id="MDZ5761876.1"/>
    </source>
</evidence>
<gene>
    <name evidence="3" type="ORF">Cyrtocomes_00236</name>
</gene>
<evidence type="ECO:0000256" key="2">
    <source>
        <dbReference type="RuleBase" id="RU004429"/>
    </source>
</evidence>
<evidence type="ECO:0000313" key="4">
    <source>
        <dbReference type="Proteomes" id="UP001293791"/>
    </source>
</evidence>
<accession>A0ABU5L6X6</accession>
<feature type="transmembrane region" description="Helical" evidence="2">
    <location>
        <begin position="53"/>
        <end position="74"/>
    </location>
</feature>
<comment type="caution">
    <text evidence="3">The sequence shown here is derived from an EMBL/GenBank/DDBJ whole genome shotgun (WGS) entry which is preliminary data.</text>
</comment>
<protein>
    <recommendedName>
        <fullName evidence="2">NADH-quinone oxidoreductase subunit J</fullName>
        <ecNumber evidence="2">7.1.1.-</ecNumber>
    </recommendedName>
</protein>
<dbReference type="EC" id="7.1.1.-" evidence="2"/>
<comment type="similarity">
    <text evidence="1 2">Belongs to the complex I subunit 6 family.</text>
</comment>